<gene>
    <name evidence="8" type="primary">cab</name>
    <name evidence="8" type="ordered locus">CHU_1041</name>
</gene>
<evidence type="ECO:0000256" key="5">
    <source>
        <dbReference type="ARBA" id="ARBA00048348"/>
    </source>
</evidence>
<dbReference type="AlphaFoldDB" id="A0A6N4SPR6"/>
<dbReference type="GO" id="GO:0008270">
    <property type="term" value="F:zinc ion binding"/>
    <property type="evidence" value="ECO:0007669"/>
    <property type="project" value="UniProtKB-UniRule"/>
</dbReference>
<dbReference type="PROSITE" id="PS00705">
    <property type="entry name" value="PROK_CO2_ANHYDRASE_2"/>
    <property type="match status" value="1"/>
</dbReference>
<keyword evidence="4 7" id="KW-0456">Lyase</keyword>
<evidence type="ECO:0000313" key="9">
    <source>
        <dbReference type="Proteomes" id="UP000001822"/>
    </source>
</evidence>
<feature type="binding site" evidence="6">
    <location>
        <position position="99"/>
    </location>
    <ligand>
        <name>Zn(2+)</name>
        <dbReference type="ChEBI" id="CHEBI:29105"/>
    </ligand>
</feature>
<evidence type="ECO:0000256" key="1">
    <source>
        <dbReference type="ARBA" id="ARBA00006217"/>
    </source>
</evidence>
<dbReference type="EMBL" id="CP000383">
    <property type="protein sequence ID" value="ABG58318.1"/>
    <property type="molecule type" value="Genomic_DNA"/>
</dbReference>
<feature type="binding site" evidence="6">
    <location>
        <position position="43"/>
    </location>
    <ligand>
        <name>Zn(2+)</name>
        <dbReference type="ChEBI" id="CHEBI:29105"/>
    </ligand>
</feature>
<dbReference type="CDD" id="cd00883">
    <property type="entry name" value="beta_CA_cladeA"/>
    <property type="match status" value="1"/>
</dbReference>
<dbReference type="SMART" id="SM00947">
    <property type="entry name" value="Pro_CA"/>
    <property type="match status" value="1"/>
</dbReference>
<reference evidence="8 9" key="1">
    <citation type="journal article" date="2007" name="Appl. Environ. Microbiol.">
        <title>Genome sequence of the cellulolytic gliding bacterium Cytophaga hutchinsonii.</title>
        <authorList>
            <person name="Xie G."/>
            <person name="Bruce D.C."/>
            <person name="Challacombe J.F."/>
            <person name="Chertkov O."/>
            <person name="Detter J.C."/>
            <person name="Gilna P."/>
            <person name="Han C.S."/>
            <person name="Lucas S."/>
            <person name="Misra M."/>
            <person name="Myers G.L."/>
            <person name="Richardson P."/>
            <person name="Tapia R."/>
            <person name="Thayer N."/>
            <person name="Thompson L.S."/>
            <person name="Brettin T.S."/>
            <person name="Henrissat B."/>
            <person name="Wilson D.B."/>
            <person name="McBride M.J."/>
        </authorList>
    </citation>
    <scope>NUCLEOTIDE SEQUENCE [LARGE SCALE GENOMIC DNA]</scope>
    <source>
        <strain evidence="9">ATCC 33406 / DSM 1761 / CIP 103989 / NBRC 15051 / NCIMB 9469 / D465</strain>
    </source>
</reference>
<dbReference type="InterPro" id="IPR015892">
    <property type="entry name" value="Carbonic_anhydrase_CS"/>
</dbReference>
<dbReference type="PANTHER" id="PTHR11002:SF76">
    <property type="entry name" value="CARBONIC ANHYDRASE"/>
    <property type="match status" value="1"/>
</dbReference>
<dbReference type="OrthoDB" id="9797527at2"/>
<dbReference type="EC" id="4.2.1.1" evidence="7"/>
<comment type="catalytic activity">
    <reaction evidence="5 7">
        <text>hydrogencarbonate + H(+) = CO2 + H2O</text>
        <dbReference type="Rhea" id="RHEA:10748"/>
        <dbReference type="ChEBI" id="CHEBI:15377"/>
        <dbReference type="ChEBI" id="CHEBI:15378"/>
        <dbReference type="ChEBI" id="CHEBI:16526"/>
        <dbReference type="ChEBI" id="CHEBI:17544"/>
        <dbReference type="EC" id="4.2.1.1"/>
    </reaction>
</comment>
<feature type="binding site" evidence="6">
    <location>
        <position position="45"/>
    </location>
    <ligand>
        <name>Zn(2+)</name>
        <dbReference type="ChEBI" id="CHEBI:29105"/>
    </ligand>
</feature>
<accession>A0A6N4SPR6</accession>
<dbReference type="PANTHER" id="PTHR11002">
    <property type="entry name" value="CARBONIC ANHYDRASE"/>
    <property type="match status" value="1"/>
</dbReference>
<keyword evidence="2 6" id="KW-0479">Metal-binding</keyword>
<evidence type="ECO:0000313" key="8">
    <source>
        <dbReference type="EMBL" id="ABG58318.1"/>
    </source>
</evidence>
<comment type="similarity">
    <text evidence="1 7">Belongs to the beta-class carbonic anhydrase family.</text>
</comment>
<evidence type="ECO:0000256" key="3">
    <source>
        <dbReference type="ARBA" id="ARBA00022833"/>
    </source>
</evidence>
<protein>
    <recommendedName>
        <fullName evidence="7">Carbonic anhydrase</fullName>
        <ecNumber evidence="7">4.2.1.1</ecNumber>
    </recommendedName>
    <alternativeName>
        <fullName evidence="7">Carbonate dehydratase</fullName>
    </alternativeName>
</protein>
<dbReference type="Pfam" id="PF00484">
    <property type="entry name" value="Pro_CA"/>
    <property type="match status" value="1"/>
</dbReference>
<evidence type="ECO:0000256" key="6">
    <source>
        <dbReference type="PIRSR" id="PIRSR601765-1"/>
    </source>
</evidence>
<feature type="binding site" evidence="6">
    <location>
        <position position="102"/>
    </location>
    <ligand>
        <name>Zn(2+)</name>
        <dbReference type="ChEBI" id="CHEBI:29105"/>
    </ligand>
</feature>
<dbReference type="Gene3D" id="3.40.1050.10">
    <property type="entry name" value="Carbonic anhydrase"/>
    <property type="match status" value="1"/>
</dbReference>
<dbReference type="GO" id="GO:0015976">
    <property type="term" value="P:carbon utilization"/>
    <property type="evidence" value="ECO:0007669"/>
    <property type="project" value="InterPro"/>
</dbReference>
<dbReference type="KEGG" id="chu:CHU_1041"/>
<dbReference type="RefSeq" id="WP_011584433.1">
    <property type="nucleotide sequence ID" value="NC_008255.1"/>
</dbReference>
<keyword evidence="9" id="KW-1185">Reference proteome</keyword>
<comment type="function">
    <text evidence="7">Reversible hydration of carbon dioxide.</text>
</comment>
<evidence type="ECO:0000256" key="4">
    <source>
        <dbReference type="ARBA" id="ARBA00023239"/>
    </source>
</evidence>
<comment type="cofactor">
    <cofactor evidence="6">
        <name>Zn(2+)</name>
        <dbReference type="ChEBI" id="CHEBI:29105"/>
    </cofactor>
    <text evidence="6">Binds 1 zinc ion per subunit.</text>
</comment>
<evidence type="ECO:0000256" key="2">
    <source>
        <dbReference type="ARBA" id="ARBA00022723"/>
    </source>
</evidence>
<organism evidence="8 9">
    <name type="scientific">Cytophaga hutchinsonii (strain ATCC 33406 / DSM 1761 / CIP 103989 / NBRC 15051 / NCIMB 9469 / D465)</name>
    <dbReference type="NCBI Taxonomy" id="269798"/>
    <lineage>
        <taxon>Bacteria</taxon>
        <taxon>Pseudomonadati</taxon>
        <taxon>Bacteroidota</taxon>
        <taxon>Cytophagia</taxon>
        <taxon>Cytophagales</taxon>
        <taxon>Cytophagaceae</taxon>
        <taxon>Cytophaga</taxon>
    </lineage>
</organism>
<evidence type="ECO:0000256" key="7">
    <source>
        <dbReference type="RuleBase" id="RU003956"/>
    </source>
</evidence>
<name>A0A6N4SPR6_CYTH3</name>
<dbReference type="Proteomes" id="UP000001822">
    <property type="component" value="Chromosome"/>
</dbReference>
<dbReference type="FunFam" id="3.40.1050.10:FF:000001">
    <property type="entry name" value="Carbonic anhydrase"/>
    <property type="match status" value="1"/>
</dbReference>
<sequence>MKESYQKLLNNNKIWALGKIQDDADYFKRMKLAQTPEYLWIGCSDSRVPETEVTGTLQGQLFVHRNIANMVVHTDLNLLSVVEYAVEVLKVKHIIVCGHYGCGGVAAATKNNSFGYVDNWLRNIKEIYNKNTVELLAIENEEERINRLVELNVVEQVRNLAKTKPVQRAWKNRALEIHGWVYGLDTGIIKDLHSLYDEAEDLEPIFRYTFED</sequence>
<dbReference type="InterPro" id="IPR001765">
    <property type="entry name" value="Carbonic_anhydrase"/>
</dbReference>
<proteinExistence type="inferred from homology"/>
<dbReference type="SUPFAM" id="SSF53056">
    <property type="entry name" value="beta-carbonic anhydrase, cab"/>
    <property type="match status" value="1"/>
</dbReference>
<dbReference type="GO" id="GO:0004089">
    <property type="term" value="F:carbonate dehydratase activity"/>
    <property type="evidence" value="ECO:0007669"/>
    <property type="project" value="UniProtKB-UniRule"/>
</dbReference>
<dbReference type="InterPro" id="IPR036874">
    <property type="entry name" value="Carbonic_anhydrase_sf"/>
</dbReference>
<keyword evidence="3 6" id="KW-0862">Zinc</keyword>